<dbReference type="GeneID" id="94195058"/>
<comment type="caution">
    <text evidence="2">The sequence shown here is derived from an EMBL/GenBank/DDBJ whole genome shotgun (WGS) entry which is preliminary data.</text>
</comment>
<proteinExistence type="predicted"/>
<evidence type="ECO:0000313" key="3">
    <source>
        <dbReference type="Proteomes" id="UP001497744"/>
    </source>
</evidence>
<sequence length="537" mass="56617">MVPRVLAGRARHGAAGAAEANAVHRAKLVLEQVQLGDGGEQRVLGPLAALLADDDASRAADGVLEGEHVGLKGRERAPSRLQRMGEAIGSGGVEAVPVGRRARAVVEDDLAGRAAAGAANQRAHVLPHAPVAFAGVPHAVQPLVAALLSRVESAEDDLGDGELRLHVEEPHHAPQRGQHLLLEVVLDVDLLQRLAAAHLLQNARHGVDRQRAGAALSDVVGGLEDAVHLVGVDGAALDAPLVLRHDGGCGQRADLAGELLAVGAEADLAVEDEVLGGVGQRHVAEDAEELFVGGVERFGAEDALECPPDDLPGCVAFAALLRDQEAGRVDLLRDDLDGLGDGVVYRRRNIRRQGVGFSNRPAGELDEDAVRVAVDDLGVEAVVHQLRAEEDQRAGDRHDGLGEVRARHSSRVPGGGQPGAECRDGTRAFTRRRGAVADVVRYGDAGVQGLEVQHRDGRQVEPAERLHHDGDRRRGALLVDLALGRGRQHEVVRLCEADQHALHVVLAAADDGALQVEAVELGERYEPLEVLQLVQGG</sequence>
<feature type="region of interest" description="Disordered" evidence="1">
    <location>
        <begin position="405"/>
        <end position="424"/>
    </location>
</feature>
<dbReference type="AlphaFoldDB" id="A0AAV4LTK0"/>
<keyword evidence="3" id="KW-1185">Reference proteome</keyword>
<evidence type="ECO:0000256" key="1">
    <source>
        <dbReference type="SAM" id="MobiDB-lite"/>
    </source>
</evidence>
<protein>
    <submittedName>
        <fullName evidence="2">Phosphoribosylformylglycinamidine cyclo-ligase</fullName>
    </submittedName>
</protein>
<evidence type="ECO:0000313" key="2">
    <source>
        <dbReference type="EMBL" id="GIX63577.1"/>
    </source>
</evidence>
<gene>
    <name evidence="2" type="ORF">BcabD6B2_30120</name>
</gene>
<dbReference type="Proteomes" id="UP001497744">
    <property type="component" value="Unassembled WGS sequence"/>
</dbReference>
<dbReference type="EMBL" id="BPLF01000002">
    <property type="protein sequence ID" value="GIX63577.1"/>
    <property type="molecule type" value="Genomic_DNA"/>
</dbReference>
<dbReference type="RefSeq" id="XP_067715646.1">
    <property type="nucleotide sequence ID" value="XM_067859545.1"/>
</dbReference>
<organism evidence="2 3">
    <name type="scientific">Babesia caballi</name>
    <dbReference type="NCBI Taxonomy" id="5871"/>
    <lineage>
        <taxon>Eukaryota</taxon>
        <taxon>Sar</taxon>
        <taxon>Alveolata</taxon>
        <taxon>Apicomplexa</taxon>
        <taxon>Aconoidasida</taxon>
        <taxon>Piroplasmida</taxon>
        <taxon>Babesiidae</taxon>
        <taxon>Babesia</taxon>
    </lineage>
</organism>
<reference evidence="2 3" key="1">
    <citation type="submission" date="2021-06" db="EMBL/GenBank/DDBJ databases">
        <title>Genome sequence of Babesia caballi.</title>
        <authorList>
            <person name="Yamagishi J."/>
            <person name="Kidaka T."/>
            <person name="Ochi A."/>
        </authorList>
    </citation>
    <scope>NUCLEOTIDE SEQUENCE [LARGE SCALE GENOMIC DNA]</scope>
    <source>
        <strain evidence="2">USDA-D6B2</strain>
    </source>
</reference>
<name>A0AAV4LTK0_BABCB</name>
<accession>A0AAV4LTK0</accession>